<keyword evidence="4" id="KW-1185">Reference proteome</keyword>
<dbReference type="KEGG" id="tpx:Turpa_1838"/>
<evidence type="ECO:0000259" key="2">
    <source>
        <dbReference type="Pfam" id="PF02657"/>
    </source>
</evidence>
<dbReference type="EMBL" id="CP002959">
    <property type="protein sequence ID" value="AFM12485.1"/>
    <property type="molecule type" value="Genomic_DNA"/>
</dbReference>
<dbReference type="SUPFAM" id="SSF82649">
    <property type="entry name" value="SufE/NifU"/>
    <property type="match status" value="1"/>
</dbReference>
<reference evidence="3 4" key="1">
    <citation type="submission" date="2012-06" db="EMBL/GenBank/DDBJ databases">
        <title>The complete chromosome of genome of Turneriella parva DSM 21527.</title>
        <authorList>
            <consortium name="US DOE Joint Genome Institute (JGI-PGF)"/>
            <person name="Lucas S."/>
            <person name="Han J."/>
            <person name="Lapidus A."/>
            <person name="Bruce D."/>
            <person name="Goodwin L."/>
            <person name="Pitluck S."/>
            <person name="Peters L."/>
            <person name="Kyrpides N."/>
            <person name="Mavromatis K."/>
            <person name="Ivanova N."/>
            <person name="Mikhailova N."/>
            <person name="Chertkov O."/>
            <person name="Detter J.C."/>
            <person name="Tapia R."/>
            <person name="Han C."/>
            <person name="Land M."/>
            <person name="Hauser L."/>
            <person name="Markowitz V."/>
            <person name="Cheng J.-F."/>
            <person name="Hugenholtz P."/>
            <person name="Woyke T."/>
            <person name="Wu D."/>
            <person name="Gronow S."/>
            <person name="Wellnitz S."/>
            <person name="Brambilla E."/>
            <person name="Klenk H.-P."/>
            <person name="Eisen J.A."/>
        </authorList>
    </citation>
    <scope>NUCLEOTIDE SEQUENCE [LARGE SCALE GENOMIC DNA]</scope>
    <source>
        <strain evidence="4">ATCC BAA-1111 / DSM 21527 / NCTC 11395 / H</strain>
    </source>
</reference>
<proteinExistence type="inferred from homology"/>
<dbReference type="PANTHER" id="PTHR43597:SF5">
    <property type="entry name" value="SUFE-LIKE PROTEIN 2, CHLOROPLASTIC"/>
    <property type="match status" value="1"/>
</dbReference>
<dbReference type="InterPro" id="IPR003808">
    <property type="entry name" value="Fe-S_metab-assoc_dom"/>
</dbReference>
<protein>
    <submittedName>
        <fullName evidence="3">Fe-S metabolism associated SufE</fullName>
    </submittedName>
</protein>
<dbReference type="PATRIC" id="fig|869212.3.peg.1837"/>
<evidence type="ECO:0000313" key="4">
    <source>
        <dbReference type="Proteomes" id="UP000006048"/>
    </source>
</evidence>
<feature type="domain" description="Fe-S metabolism associated" evidence="2">
    <location>
        <begin position="18"/>
        <end position="136"/>
    </location>
</feature>
<organism evidence="3 4">
    <name type="scientific">Turneriella parva (strain ATCC BAA-1111 / DSM 21527 / NCTC 11395 / H)</name>
    <name type="common">Leptospira parva</name>
    <dbReference type="NCBI Taxonomy" id="869212"/>
    <lineage>
        <taxon>Bacteria</taxon>
        <taxon>Pseudomonadati</taxon>
        <taxon>Spirochaetota</taxon>
        <taxon>Spirochaetia</taxon>
        <taxon>Leptospirales</taxon>
        <taxon>Leptospiraceae</taxon>
        <taxon>Turneriella</taxon>
    </lineage>
</organism>
<evidence type="ECO:0000313" key="3">
    <source>
        <dbReference type="EMBL" id="AFM12485.1"/>
    </source>
</evidence>
<dbReference type="Pfam" id="PF02657">
    <property type="entry name" value="SufE"/>
    <property type="match status" value="1"/>
</dbReference>
<dbReference type="Proteomes" id="UP000006048">
    <property type="component" value="Chromosome"/>
</dbReference>
<evidence type="ECO:0000256" key="1">
    <source>
        <dbReference type="ARBA" id="ARBA00010282"/>
    </source>
</evidence>
<dbReference type="AlphaFoldDB" id="I4B5C8"/>
<dbReference type="STRING" id="869212.Turpa_1838"/>
<gene>
    <name evidence="3" type="ordered locus">Turpa_1838</name>
</gene>
<comment type="similarity">
    <text evidence="1">Belongs to the SufE family.</text>
</comment>
<dbReference type="RefSeq" id="WP_014802994.1">
    <property type="nucleotide sequence ID" value="NC_018020.1"/>
</dbReference>
<dbReference type="OrthoDB" id="9799320at2"/>
<dbReference type="HOGENOM" id="CLU_124502_0_0_12"/>
<name>I4B5C8_TURPD</name>
<dbReference type="PANTHER" id="PTHR43597">
    <property type="entry name" value="SULFUR ACCEPTOR PROTEIN CSDE"/>
    <property type="match status" value="1"/>
</dbReference>
<accession>I4B5C8</accession>
<dbReference type="Gene3D" id="3.90.1010.10">
    <property type="match status" value="1"/>
</dbReference>
<sequence>MAELQTGSIATREEELLADFEVFDDWADRYRYLIELGEGLPALAPEHKTEANKVQGCQSQVWLVAKKADGRIYFDADSDSAITRGLIALLVRLFSGATANEIGGANLSIIERLGFAKHLSMSRANGFASMIQMIKRLASQS</sequence>